<evidence type="ECO:0000259" key="4">
    <source>
        <dbReference type="PROSITE" id="PS51077"/>
    </source>
</evidence>
<dbReference type="InterPro" id="IPR014757">
    <property type="entry name" value="Tscrpt_reg_IclR_C"/>
</dbReference>
<dbReference type="InterPro" id="IPR036390">
    <property type="entry name" value="WH_DNA-bd_sf"/>
</dbReference>
<proteinExistence type="predicted"/>
<keyword evidence="2 6" id="KW-0238">DNA-binding</keyword>
<dbReference type="InterPro" id="IPR036388">
    <property type="entry name" value="WH-like_DNA-bd_sf"/>
</dbReference>
<name>A0A494Y5J5_9BURK</name>
<dbReference type="Gene3D" id="3.30.450.40">
    <property type="match status" value="1"/>
</dbReference>
<dbReference type="InterPro" id="IPR050707">
    <property type="entry name" value="HTH_MetabolicPath_Reg"/>
</dbReference>
<dbReference type="GO" id="GO:0045892">
    <property type="term" value="P:negative regulation of DNA-templated transcription"/>
    <property type="evidence" value="ECO:0007669"/>
    <property type="project" value="TreeGrafter"/>
</dbReference>
<accession>A0A494Y5J5</accession>
<dbReference type="PANTHER" id="PTHR30136">
    <property type="entry name" value="HELIX-TURN-HELIX TRANSCRIPTIONAL REGULATOR, ICLR FAMILY"/>
    <property type="match status" value="1"/>
</dbReference>
<dbReference type="PROSITE" id="PS51077">
    <property type="entry name" value="HTH_ICLR"/>
    <property type="match status" value="1"/>
</dbReference>
<dbReference type="GO" id="GO:0003700">
    <property type="term" value="F:DNA-binding transcription factor activity"/>
    <property type="evidence" value="ECO:0007669"/>
    <property type="project" value="TreeGrafter"/>
</dbReference>
<keyword evidence="3" id="KW-0804">Transcription</keyword>
<dbReference type="GO" id="GO:0003677">
    <property type="term" value="F:DNA binding"/>
    <property type="evidence" value="ECO:0007669"/>
    <property type="project" value="UniProtKB-KW"/>
</dbReference>
<evidence type="ECO:0000259" key="5">
    <source>
        <dbReference type="PROSITE" id="PS51078"/>
    </source>
</evidence>
<dbReference type="Pfam" id="PF01614">
    <property type="entry name" value="IclR_C"/>
    <property type="match status" value="1"/>
</dbReference>
<evidence type="ECO:0000313" key="7">
    <source>
        <dbReference type="Proteomes" id="UP000270342"/>
    </source>
</evidence>
<dbReference type="AlphaFoldDB" id="A0A494Y5J5"/>
<dbReference type="OrthoDB" id="9807558at2"/>
<evidence type="ECO:0000256" key="1">
    <source>
        <dbReference type="ARBA" id="ARBA00023015"/>
    </source>
</evidence>
<dbReference type="SUPFAM" id="SSF46785">
    <property type="entry name" value="Winged helix' DNA-binding domain"/>
    <property type="match status" value="1"/>
</dbReference>
<evidence type="ECO:0000256" key="3">
    <source>
        <dbReference type="ARBA" id="ARBA00023163"/>
    </source>
</evidence>
<reference evidence="6 7" key="1">
    <citation type="submission" date="2018-10" db="EMBL/GenBank/DDBJ databases">
        <title>Robbsia sp. DHC34, isolated from soil.</title>
        <authorList>
            <person name="Gao Z.-H."/>
            <person name="Qiu L.-H."/>
        </authorList>
    </citation>
    <scope>NUCLEOTIDE SEQUENCE [LARGE SCALE GENOMIC DNA]</scope>
    <source>
        <strain evidence="6 7">DHC34</strain>
    </source>
</reference>
<dbReference type="Pfam" id="PF09339">
    <property type="entry name" value="HTH_IclR"/>
    <property type="match status" value="1"/>
</dbReference>
<dbReference type="SMART" id="SM00346">
    <property type="entry name" value="HTH_ICLR"/>
    <property type="match status" value="1"/>
</dbReference>
<dbReference type="InterPro" id="IPR029016">
    <property type="entry name" value="GAF-like_dom_sf"/>
</dbReference>
<dbReference type="NCBIfam" id="NF007342">
    <property type="entry name" value="PRK09834.1-4"/>
    <property type="match status" value="1"/>
</dbReference>
<dbReference type="SUPFAM" id="SSF55781">
    <property type="entry name" value="GAF domain-like"/>
    <property type="match status" value="1"/>
</dbReference>
<feature type="domain" description="HTH iclR-type" evidence="4">
    <location>
        <begin position="8"/>
        <end position="69"/>
    </location>
</feature>
<comment type="caution">
    <text evidence="6">The sequence shown here is derived from an EMBL/GenBank/DDBJ whole genome shotgun (WGS) entry which is preliminary data.</text>
</comment>
<evidence type="ECO:0000313" key="6">
    <source>
        <dbReference type="EMBL" id="RKP56783.1"/>
    </source>
</evidence>
<dbReference type="InterPro" id="IPR005471">
    <property type="entry name" value="Tscrpt_reg_IclR_N"/>
</dbReference>
<keyword evidence="1" id="KW-0805">Transcription regulation</keyword>
<dbReference type="Proteomes" id="UP000270342">
    <property type="component" value="Unassembled WGS sequence"/>
</dbReference>
<dbReference type="Gene3D" id="1.10.10.10">
    <property type="entry name" value="Winged helix-like DNA-binding domain superfamily/Winged helix DNA-binding domain"/>
    <property type="match status" value="1"/>
</dbReference>
<sequence length="253" mass="27997">MPDRDSSIRAVERAIVLLRALNQLPVSTLDGLHQLTSLPKPTLVRLLRTFEELGLVARGGRPGEYRLLDGVNALNSGYHHVPRVVEVAAPLVRELTERIKWPIAVAMLDVDALVVRYSTIPYSPLSLLHSSINMRLSLVSRALGRAYLAFCSREEQAMLLELVRQSPHPEDQIAQDRGAVLAMLEQTRARGYALRDGAVRPVSGTIAVPVMAKEFVAASIGITWFSSALSVEQIVDRHLDQLLDVSRKISEQL</sequence>
<dbReference type="PROSITE" id="PS51078">
    <property type="entry name" value="ICLR_ED"/>
    <property type="match status" value="1"/>
</dbReference>
<feature type="domain" description="IclR-ED" evidence="5">
    <location>
        <begin position="70"/>
        <end position="253"/>
    </location>
</feature>
<keyword evidence="7" id="KW-1185">Reference proteome</keyword>
<dbReference type="EMBL" id="RBZU01000003">
    <property type="protein sequence ID" value="RKP56783.1"/>
    <property type="molecule type" value="Genomic_DNA"/>
</dbReference>
<organism evidence="6 7">
    <name type="scientific">Pararobbsia silviterrae</name>
    <dbReference type="NCBI Taxonomy" id="1792498"/>
    <lineage>
        <taxon>Bacteria</taxon>
        <taxon>Pseudomonadati</taxon>
        <taxon>Pseudomonadota</taxon>
        <taxon>Betaproteobacteria</taxon>
        <taxon>Burkholderiales</taxon>
        <taxon>Burkholderiaceae</taxon>
        <taxon>Pararobbsia</taxon>
    </lineage>
</organism>
<dbReference type="PANTHER" id="PTHR30136:SF23">
    <property type="entry name" value="DNA-BINDING TRANSCRIPTIONAL ACTIVATOR MHPR"/>
    <property type="match status" value="1"/>
</dbReference>
<gene>
    <name evidence="6" type="ORF">D7S86_09740</name>
</gene>
<protein>
    <submittedName>
        <fullName evidence="6">DNA-binding transcriptional regulator</fullName>
    </submittedName>
</protein>
<evidence type="ECO:0000256" key="2">
    <source>
        <dbReference type="ARBA" id="ARBA00023125"/>
    </source>
</evidence>